<reference evidence="2 3" key="1">
    <citation type="journal article" date="2019" name="Nat. Med.">
        <title>A library of human gut bacterial isolates paired with longitudinal multiomics data enables mechanistic microbiome research.</title>
        <authorList>
            <person name="Poyet M."/>
            <person name="Groussin M."/>
            <person name="Gibbons S.M."/>
            <person name="Avila-Pacheco J."/>
            <person name="Jiang X."/>
            <person name="Kearney S.M."/>
            <person name="Perrotta A.R."/>
            <person name="Berdy B."/>
            <person name="Zhao S."/>
            <person name="Lieberman T.D."/>
            <person name="Swanson P.K."/>
            <person name="Smith M."/>
            <person name="Roesemann S."/>
            <person name="Alexander J.E."/>
            <person name="Rich S.A."/>
            <person name="Livny J."/>
            <person name="Vlamakis H."/>
            <person name="Clish C."/>
            <person name="Bullock K."/>
            <person name="Deik A."/>
            <person name="Scott J."/>
            <person name="Pierce K.A."/>
            <person name="Xavier R.J."/>
            <person name="Alm E.J."/>
        </authorList>
    </citation>
    <scope>NUCLEOTIDE SEQUENCE [LARGE SCALE GENOMIC DNA]</scope>
    <source>
        <strain evidence="2 3">BIOML-A3</strain>
    </source>
</reference>
<comment type="caution">
    <text evidence="2">The sequence shown here is derived from an EMBL/GenBank/DDBJ whole genome shotgun (WGS) entry which is preliminary data.</text>
</comment>
<feature type="domain" description="Peptidoglycan binding-like" evidence="1">
    <location>
        <begin position="18"/>
        <end position="65"/>
    </location>
</feature>
<dbReference type="AlphaFoldDB" id="A0A844E0K8"/>
<dbReference type="Gene3D" id="1.10.101.10">
    <property type="entry name" value="PGBD-like superfamily/PGBD"/>
    <property type="match status" value="1"/>
</dbReference>
<dbReference type="InterPro" id="IPR002477">
    <property type="entry name" value="Peptidoglycan-bd-like"/>
</dbReference>
<gene>
    <name evidence="2" type="ORF">GKE72_03185</name>
</gene>
<sequence>MQPEEAAKHPAVKKITHGEGVRWLQWELCEAGYPISVDGIFGSETKIALQKFQISCELCPDGIVKFEELEKISLYPMDFHV</sequence>
<accession>A0A844E0K8</accession>
<organism evidence="2 3">
    <name type="scientific">Eubacterium ramulus</name>
    <dbReference type="NCBI Taxonomy" id="39490"/>
    <lineage>
        <taxon>Bacteria</taxon>
        <taxon>Bacillati</taxon>
        <taxon>Bacillota</taxon>
        <taxon>Clostridia</taxon>
        <taxon>Eubacteriales</taxon>
        <taxon>Eubacteriaceae</taxon>
        <taxon>Eubacterium</taxon>
    </lineage>
</organism>
<dbReference type="SUPFAM" id="SSF47090">
    <property type="entry name" value="PGBD-like"/>
    <property type="match status" value="1"/>
</dbReference>
<proteinExistence type="predicted"/>
<dbReference type="Pfam" id="PF01471">
    <property type="entry name" value="PG_binding_1"/>
    <property type="match status" value="1"/>
</dbReference>
<evidence type="ECO:0000313" key="3">
    <source>
        <dbReference type="Proteomes" id="UP000431304"/>
    </source>
</evidence>
<dbReference type="RefSeq" id="WP_154314271.1">
    <property type="nucleotide sequence ID" value="NZ_WKRA01000004.1"/>
</dbReference>
<evidence type="ECO:0000259" key="1">
    <source>
        <dbReference type="Pfam" id="PF01471"/>
    </source>
</evidence>
<name>A0A844E0K8_EUBRA</name>
<evidence type="ECO:0000313" key="2">
    <source>
        <dbReference type="EMBL" id="MSD15088.1"/>
    </source>
</evidence>
<dbReference type="InterPro" id="IPR036366">
    <property type="entry name" value="PGBDSf"/>
</dbReference>
<protein>
    <recommendedName>
        <fullName evidence="1">Peptidoglycan binding-like domain-containing protein</fullName>
    </recommendedName>
</protein>
<dbReference type="InterPro" id="IPR036365">
    <property type="entry name" value="PGBD-like_sf"/>
</dbReference>
<dbReference type="Proteomes" id="UP000431304">
    <property type="component" value="Unassembled WGS sequence"/>
</dbReference>
<dbReference type="EMBL" id="WKRA01000004">
    <property type="protein sequence ID" value="MSD15088.1"/>
    <property type="molecule type" value="Genomic_DNA"/>
</dbReference>